<sequence length="329" mass="37136">MKKASKVTDAERSEIDILHTKGYSARAIARALGRSPNTIATELQRNSLKDGRYVATHAKHKAYVRRKYARYQGKKIQDNDELRSFIVLKLSEHWNPDEIAGYLRANSALGIYASKTAIYEWLRSAWGQQYCPLLYSKRYRKKPRRQLRAGHVMIPDRTSVTERPLVALDRAETGHCEYDSVVSSKHPGSVSALAVLTERSSRLVRAKLVPNLKPEPYAHTISRLASGLGVRSMTTDNGIENRRHALVTKKTGAPVFFTDPYSSWQKGSVENTNKMLRRYFPKGTDFATVTQTDVDMALTRINNKPRKILGYKSSLQVAKEKGLILEGVS</sequence>
<dbReference type="InterPro" id="IPR025246">
    <property type="entry name" value="IS30-like_HTH"/>
</dbReference>
<dbReference type="AlphaFoldDB" id="R4PYM7"/>
<evidence type="ECO:0000313" key="3">
    <source>
        <dbReference type="EMBL" id="AGL62331.1"/>
    </source>
</evidence>
<dbReference type="EMBL" id="CP005957">
    <property type="protein sequence ID" value="AGL62331.1"/>
    <property type="molecule type" value="Genomic_DNA"/>
</dbReference>
<accession>R4PYM7</accession>
<dbReference type="PANTHER" id="PTHR10948:SF23">
    <property type="entry name" value="TRANSPOSASE INSI FOR INSERTION SEQUENCE ELEMENT IS30A-RELATED"/>
    <property type="match status" value="1"/>
</dbReference>
<evidence type="ECO:0000313" key="4">
    <source>
        <dbReference type="Proteomes" id="UP000013893"/>
    </source>
</evidence>
<evidence type="ECO:0000256" key="1">
    <source>
        <dbReference type="ARBA" id="ARBA00023172"/>
    </source>
</evidence>
<dbReference type="OrthoDB" id="9781678at2"/>
<dbReference type="Proteomes" id="UP000013893">
    <property type="component" value="Chromosome"/>
</dbReference>
<organism evidence="3 4">
    <name type="scientific">Candidatus Saccharimonas aalborgensis</name>
    <dbReference type="NCBI Taxonomy" id="1332188"/>
    <lineage>
        <taxon>Bacteria</taxon>
        <taxon>Candidatus Saccharimonadota</taxon>
        <taxon>Candidatus Saccharimonadia</taxon>
        <taxon>Candidatus Saccharimonadales</taxon>
        <taxon>Candidatus Saccharimonadaceae</taxon>
        <taxon>Candidatus Saccharimonas</taxon>
    </lineage>
</organism>
<name>R4PYM7_9BACT</name>
<gene>
    <name evidence="3" type="ORF">L336_0628</name>
</gene>
<dbReference type="NCBIfam" id="NF033563">
    <property type="entry name" value="transpos_IS30"/>
    <property type="match status" value="1"/>
</dbReference>
<proteinExistence type="predicted"/>
<dbReference type="RefSeq" id="WP_015641781.1">
    <property type="nucleotide sequence ID" value="NC_021219.1"/>
</dbReference>
<dbReference type="InterPro" id="IPR001584">
    <property type="entry name" value="Integrase_cat-core"/>
</dbReference>
<dbReference type="GO" id="GO:0032196">
    <property type="term" value="P:transposition"/>
    <property type="evidence" value="ECO:0007669"/>
    <property type="project" value="TreeGrafter"/>
</dbReference>
<keyword evidence="4" id="KW-1185">Reference proteome</keyword>
<keyword evidence="1" id="KW-0233">DNA recombination</keyword>
<dbReference type="GO" id="GO:0003676">
    <property type="term" value="F:nucleic acid binding"/>
    <property type="evidence" value="ECO:0007669"/>
    <property type="project" value="InterPro"/>
</dbReference>
<dbReference type="GO" id="GO:0015074">
    <property type="term" value="P:DNA integration"/>
    <property type="evidence" value="ECO:0007669"/>
    <property type="project" value="InterPro"/>
</dbReference>
<dbReference type="SUPFAM" id="SSF53098">
    <property type="entry name" value="Ribonuclease H-like"/>
    <property type="match status" value="1"/>
</dbReference>
<dbReference type="Gene3D" id="3.30.420.10">
    <property type="entry name" value="Ribonuclease H-like superfamily/Ribonuclease H"/>
    <property type="match status" value="1"/>
</dbReference>
<dbReference type="InterPro" id="IPR053392">
    <property type="entry name" value="Transposase_IS30-like"/>
</dbReference>
<evidence type="ECO:0000259" key="2">
    <source>
        <dbReference type="PROSITE" id="PS50994"/>
    </source>
</evidence>
<dbReference type="InterPro" id="IPR012337">
    <property type="entry name" value="RNaseH-like_sf"/>
</dbReference>
<dbReference type="HOGENOM" id="CLU_035706_0_1_0"/>
<reference evidence="3 4" key="1">
    <citation type="journal article" date="2013" name="Nat. Biotechnol.">
        <title>Genome sequences of rare, uncultured bacteria obtained by differential coverage binning of multiple metagenomes.</title>
        <authorList>
            <person name="Albertsen M."/>
            <person name="Hugenholtz P."/>
            <person name="Skarshewski A."/>
            <person name="Nielsen K.L."/>
            <person name="Tyson G.W."/>
            <person name="Nielsen P.H."/>
        </authorList>
    </citation>
    <scope>NUCLEOTIDE SEQUENCE [LARGE SCALE GENOMIC DNA]</scope>
    <source>
        <strain evidence="3">TM71</strain>
    </source>
</reference>
<dbReference type="Pfam" id="PF13936">
    <property type="entry name" value="HTH_38"/>
    <property type="match status" value="1"/>
</dbReference>
<dbReference type="InterPro" id="IPR036397">
    <property type="entry name" value="RNaseH_sf"/>
</dbReference>
<protein>
    <submittedName>
        <fullName evidence="3">Putative Integrase catalytic region</fullName>
    </submittedName>
</protein>
<dbReference type="GO" id="GO:0004803">
    <property type="term" value="F:transposase activity"/>
    <property type="evidence" value="ECO:0007669"/>
    <property type="project" value="TreeGrafter"/>
</dbReference>
<dbReference type="GO" id="GO:0005829">
    <property type="term" value="C:cytosol"/>
    <property type="evidence" value="ECO:0007669"/>
    <property type="project" value="TreeGrafter"/>
</dbReference>
<dbReference type="PROSITE" id="PS50994">
    <property type="entry name" value="INTEGRASE"/>
    <property type="match status" value="1"/>
</dbReference>
<dbReference type="PANTHER" id="PTHR10948">
    <property type="entry name" value="TRANSPOSASE"/>
    <property type="match status" value="1"/>
</dbReference>
<dbReference type="GO" id="GO:0006310">
    <property type="term" value="P:DNA recombination"/>
    <property type="evidence" value="ECO:0007669"/>
    <property type="project" value="UniProtKB-KW"/>
</dbReference>
<feature type="domain" description="Integrase catalytic" evidence="2">
    <location>
        <begin position="160"/>
        <end position="322"/>
    </location>
</feature>
<dbReference type="KEGG" id="saal:L336_0628"/>
<dbReference type="InterPro" id="IPR051917">
    <property type="entry name" value="Transposase-Integrase"/>
</dbReference>
<dbReference type="Gene3D" id="1.10.10.60">
    <property type="entry name" value="Homeodomain-like"/>
    <property type="match status" value="1"/>
</dbReference>